<evidence type="ECO:0000313" key="3">
    <source>
        <dbReference type="EMBL" id="ABQ67895.1"/>
    </source>
</evidence>
<sequence>MAGIVQTALELVEYEVRLLNDGRFRDWLDLYANDGRYWVPAEWGQASPKSSMSLLYEDRQVMEARVIRLESEYAWSNAPTVRAVRILSGLRLIEDHGDRWETAADFMMVQTRAFASREARQHAFAGSIRHSIVTEGNGLKIKLKRVDLLNPEEPTVQAPLPI</sequence>
<dbReference type="PANTHER" id="PTHR41534:SF1">
    <property type="entry name" value="BLR3401 PROTEIN"/>
    <property type="match status" value="1"/>
</dbReference>
<proteinExistence type="inferred from homology"/>
<evidence type="ECO:0000256" key="1">
    <source>
        <dbReference type="ARBA" id="ARBA00009570"/>
    </source>
</evidence>
<dbReference type="Pfam" id="PF00866">
    <property type="entry name" value="Ring_hydroxyl_B"/>
    <property type="match status" value="1"/>
</dbReference>
<accession>A0A9J9LDJ8</accession>
<dbReference type="GO" id="GO:0051213">
    <property type="term" value="F:dioxygenase activity"/>
    <property type="evidence" value="ECO:0007669"/>
    <property type="project" value="UniProtKB-KW"/>
</dbReference>
<dbReference type="KEGG" id="swi:Swit_1532"/>
<keyword evidence="3" id="KW-0223">Dioxygenase</keyword>
<keyword evidence="4" id="KW-1185">Reference proteome</keyword>
<comment type="similarity">
    <text evidence="1">Belongs to the bacterial ring-hydroxylating dioxygenase beta subunit family.</text>
</comment>
<organism evidence="3 4">
    <name type="scientific">Rhizorhabdus wittichii (strain DSM 6014 / CCUG 31198 / JCM 15750 / NBRC 105917 / EY 4224 / RW1)</name>
    <name type="common">Sphingomonas wittichii</name>
    <dbReference type="NCBI Taxonomy" id="392499"/>
    <lineage>
        <taxon>Bacteria</taxon>
        <taxon>Pseudomonadati</taxon>
        <taxon>Pseudomonadota</taxon>
        <taxon>Alphaproteobacteria</taxon>
        <taxon>Sphingomonadales</taxon>
        <taxon>Sphingomonadaceae</taxon>
        <taxon>Rhizorhabdus</taxon>
    </lineage>
</organism>
<dbReference type="OrthoDB" id="7446267at2"/>
<dbReference type="GO" id="GO:0019380">
    <property type="term" value="P:3-phenylpropionate catabolic process"/>
    <property type="evidence" value="ECO:0007669"/>
    <property type="project" value="TreeGrafter"/>
</dbReference>
<dbReference type="PANTHER" id="PTHR41534">
    <property type="entry name" value="BLR3401 PROTEIN"/>
    <property type="match status" value="1"/>
</dbReference>
<dbReference type="InterPro" id="IPR000391">
    <property type="entry name" value="Rng_hydr_dOase-bsu"/>
</dbReference>
<evidence type="ECO:0000313" key="4">
    <source>
        <dbReference type="Proteomes" id="UP000001989"/>
    </source>
</evidence>
<gene>
    <name evidence="3" type="ordered locus">Swit_1532</name>
</gene>
<keyword evidence="2" id="KW-0560">Oxidoreductase</keyword>
<dbReference type="Proteomes" id="UP000001989">
    <property type="component" value="Chromosome"/>
</dbReference>
<dbReference type="SUPFAM" id="SSF54427">
    <property type="entry name" value="NTF2-like"/>
    <property type="match status" value="1"/>
</dbReference>
<protein>
    <submittedName>
        <fullName evidence="3">Aromatic-ring-hydroxylating dioxygenase, beta subunit</fullName>
    </submittedName>
</protein>
<dbReference type="EMBL" id="CP000699">
    <property type="protein sequence ID" value="ABQ67895.1"/>
    <property type="molecule type" value="Genomic_DNA"/>
</dbReference>
<dbReference type="AlphaFoldDB" id="A0A9J9LDJ8"/>
<dbReference type="InterPro" id="IPR032710">
    <property type="entry name" value="NTF2-like_dom_sf"/>
</dbReference>
<evidence type="ECO:0000256" key="2">
    <source>
        <dbReference type="ARBA" id="ARBA00023002"/>
    </source>
</evidence>
<reference evidence="3 4" key="1">
    <citation type="journal article" date="2010" name="J. Bacteriol.">
        <title>Genome sequence of the dioxin-mineralizing bacterium Sphingomonas wittichii RW1.</title>
        <authorList>
            <person name="Miller T.R."/>
            <person name="Delcher A.L."/>
            <person name="Salzberg S.L."/>
            <person name="Saunders E."/>
            <person name="Detter J.C."/>
            <person name="Halden R.U."/>
        </authorList>
    </citation>
    <scope>NUCLEOTIDE SEQUENCE [LARGE SCALE GENOMIC DNA]</scope>
    <source>
        <strain evidence="4">DSM 6014 / CCUG 31198 / JCM 15750 / NBRC 105917 / EY 4224 / RW1</strain>
    </source>
</reference>
<name>A0A9J9LDJ8_RHIWR</name>
<dbReference type="Gene3D" id="3.10.450.50">
    <property type="match status" value="1"/>
</dbReference>